<gene>
    <name evidence="2" type="ORF">N783_05615</name>
</gene>
<sequence length="62" mass="7017">MKTVLLPHFLITIIMSVALAVVLINVELQLWMAIILTAALVLNVVLFFTLLILKKRVDQQTE</sequence>
<keyword evidence="3" id="KW-1185">Reference proteome</keyword>
<dbReference type="RefSeq" id="WP_027445590.1">
    <property type="nucleotide sequence ID" value="NZ_AULJ01000012.1"/>
</dbReference>
<proteinExistence type="predicted"/>
<keyword evidence="1" id="KW-1133">Transmembrane helix</keyword>
<dbReference type="Proteomes" id="UP000030403">
    <property type="component" value="Unassembled WGS sequence"/>
</dbReference>
<evidence type="ECO:0000313" key="3">
    <source>
        <dbReference type="Proteomes" id="UP000030403"/>
    </source>
</evidence>
<dbReference type="EMBL" id="AVPF01000014">
    <property type="protein sequence ID" value="KGX89595.1"/>
    <property type="molecule type" value="Genomic_DNA"/>
</dbReference>
<keyword evidence="1" id="KW-0472">Membrane</keyword>
<feature type="transmembrane region" description="Helical" evidence="1">
    <location>
        <begin position="30"/>
        <end position="53"/>
    </location>
</feature>
<comment type="caution">
    <text evidence="2">The sequence shown here is derived from an EMBL/GenBank/DDBJ whole genome shotgun (WGS) entry which is preliminary data.</text>
</comment>
<evidence type="ECO:0000313" key="2">
    <source>
        <dbReference type="EMBL" id="KGX89595.1"/>
    </source>
</evidence>
<reference evidence="2 3" key="1">
    <citation type="submission" date="2013-08" db="EMBL/GenBank/DDBJ databases">
        <authorList>
            <person name="Huang J."/>
            <person name="Wang G."/>
        </authorList>
    </citation>
    <scope>NUCLEOTIDE SEQUENCE [LARGE SCALE GENOMIC DNA]</scope>
    <source>
        <strain evidence="2 3">BH030004</strain>
    </source>
</reference>
<keyword evidence="1" id="KW-0812">Transmembrane</keyword>
<accession>A0A0A5GEQ5</accession>
<name>A0A0A5GEQ5_9BACI</name>
<evidence type="ECO:0000256" key="1">
    <source>
        <dbReference type="SAM" id="Phobius"/>
    </source>
</evidence>
<protein>
    <submittedName>
        <fullName evidence="2">Uncharacterized protein</fullName>
    </submittedName>
</protein>
<dbReference type="STRING" id="1385511.GCA_000425225_01236"/>
<organism evidence="2 3">
    <name type="scientific">Pontibacillus marinus BH030004 = DSM 16465</name>
    <dbReference type="NCBI Taxonomy" id="1385511"/>
    <lineage>
        <taxon>Bacteria</taxon>
        <taxon>Bacillati</taxon>
        <taxon>Bacillota</taxon>
        <taxon>Bacilli</taxon>
        <taxon>Bacillales</taxon>
        <taxon>Bacillaceae</taxon>
        <taxon>Pontibacillus</taxon>
    </lineage>
</organism>
<dbReference type="AlphaFoldDB" id="A0A0A5GEQ5"/>